<evidence type="ECO:0000313" key="2">
    <source>
        <dbReference type="EMBL" id="RRT55974.1"/>
    </source>
</evidence>
<dbReference type="Proteomes" id="UP000287651">
    <property type="component" value="Unassembled WGS sequence"/>
</dbReference>
<accession>A0A426YW90</accession>
<reference evidence="2 3" key="1">
    <citation type="journal article" date="2014" name="Agronomy (Basel)">
        <title>A Draft Genome Sequence for Ensete ventricosum, the Drought-Tolerant Tree Against Hunger.</title>
        <authorList>
            <person name="Harrison J."/>
            <person name="Moore K.A."/>
            <person name="Paszkiewicz K."/>
            <person name="Jones T."/>
            <person name="Grant M."/>
            <person name="Ambacheew D."/>
            <person name="Muzemil S."/>
            <person name="Studholme D.J."/>
        </authorList>
    </citation>
    <scope>NUCLEOTIDE SEQUENCE [LARGE SCALE GENOMIC DNA]</scope>
</reference>
<comment type="caution">
    <text evidence="2">The sequence shown here is derived from an EMBL/GenBank/DDBJ whole genome shotgun (WGS) entry which is preliminary data.</text>
</comment>
<protein>
    <submittedName>
        <fullName evidence="2">Uncharacterized protein</fullName>
    </submittedName>
</protein>
<gene>
    <name evidence="2" type="ORF">B296_00045282</name>
</gene>
<dbReference type="AlphaFoldDB" id="A0A426YW90"/>
<name>A0A426YW90_ENSVE</name>
<sequence>MHLLDCDSLPIQPSLHPSRPNNQGMQYRSISSYWAKKREKKNLEFGDVASICLPTWEKERSRPAGGDDARARTLLSVAVVE</sequence>
<proteinExistence type="predicted"/>
<evidence type="ECO:0000313" key="3">
    <source>
        <dbReference type="Proteomes" id="UP000287651"/>
    </source>
</evidence>
<feature type="region of interest" description="Disordered" evidence="1">
    <location>
        <begin position="1"/>
        <end position="26"/>
    </location>
</feature>
<dbReference type="EMBL" id="AMZH03009836">
    <property type="protein sequence ID" value="RRT55974.1"/>
    <property type="molecule type" value="Genomic_DNA"/>
</dbReference>
<evidence type="ECO:0000256" key="1">
    <source>
        <dbReference type="SAM" id="MobiDB-lite"/>
    </source>
</evidence>
<organism evidence="2 3">
    <name type="scientific">Ensete ventricosum</name>
    <name type="common">Abyssinian banana</name>
    <name type="synonym">Musa ensete</name>
    <dbReference type="NCBI Taxonomy" id="4639"/>
    <lineage>
        <taxon>Eukaryota</taxon>
        <taxon>Viridiplantae</taxon>
        <taxon>Streptophyta</taxon>
        <taxon>Embryophyta</taxon>
        <taxon>Tracheophyta</taxon>
        <taxon>Spermatophyta</taxon>
        <taxon>Magnoliopsida</taxon>
        <taxon>Liliopsida</taxon>
        <taxon>Zingiberales</taxon>
        <taxon>Musaceae</taxon>
        <taxon>Ensete</taxon>
    </lineage>
</organism>